<keyword evidence="1" id="KW-0732">Signal</keyword>
<protein>
    <submittedName>
        <fullName evidence="3">S-layer homology domain-containing protein</fullName>
    </submittedName>
</protein>
<proteinExistence type="predicted"/>
<dbReference type="Pfam" id="PF00395">
    <property type="entry name" value="SLH"/>
    <property type="match status" value="2"/>
</dbReference>
<reference evidence="3 4" key="1">
    <citation type="submission" date="2022-09" db="EMBL/GenBank/DDBJ databases">
        <authorList>
            <person name="Han X.L."/>
            <person name="Wang Q."/>
            <person name="Lu T."/>
        </authorList>
    </citation>
    <scope>NUCLEOTIDE SEQUENCE [LARGE SCALE GENOMIC DNA]</scope>
    <source>
        <strain evidence="3 4">WQ 127069</strain>
    </source>
</reference>
<dbReference type="EMBL" id="JAOQIO010000124">
    <property type="protein sequence ID" value="MCU6797757.1"/>
    <property type="molecule type" value="Genomic_DNA"/>
</dbReference>
<sequence length="313" mass="34040">MKRIATLGLASLLISSSLTMSTAFAFSDLEDGQAAAVNALKDRGVVSGIDSEHFAPKVQISYAQSVQMIVKALDLNIDMIRFKSLPVASGTYTNIADNAWYANAFVIAYYNGLEIPKDVNPNATVTREQFGDLLVRALEKKGNFPKLKIVPATINDENQITPEYQGALQRMLHYKIAELDKDGKFNPKSQLTRGGAAIWVYNAIRVLNDHAQTPAPAPAPVEAVSVTVEKVNDDVNKVTLSRGEKPSAGYSIDINNIRFDQSGQAVITYTLSDPQPDSMNASVITEAKTVTYLPVKYKVVTELATVSPDSQVN</sequence>
<comment type="caution">
    <text evidence="3">The sequence shown here is derived from an EMBL/GenBank/DDBJ whole genome shotgun (WGS) entry which is preliminary data.</text>
</comment>
<dbReference type="Proteomes" id="UP001652445">
    <property type="component" value="Unassembled WGS sequence"/>
</dbReference>
<gene>
    <name evidence="3" type="ORF">OB236_37110</name>
</gene>
<dbReference type="PROSITE" id="PS51272">
    <property type="entry name" value="SLH"/>
    <property type="match status" value="3"/>
</dbReference>
<feature type="chain" id="PRO_5045681518" evidence="1">
    <location>
        <begin position="26"/>
        <end position="313"/>
    </location>
</feature>
<feature type="signal peptide" evidence="1">
    <location>
        <begin position="1"/>
        <end position="25"/>
    </location>
</feature>
<dbReference type="RefSeq" id="WP_262688483.1">
    <property type="nucleotide sequence ID" value="NZ_JAOQIO010000124.1"/>
</dbReference>
<accession>A0ABT2UVB7</accession>
<evidence type="ECO:0000313" key="3">
    <source>
        <dbReference type="EMBL" id="MCU6797757.1"/>
    </source>
</evidence>
<dbReference type="InterPro" id="IPR001119">
    <property type="entry name" value="SLH_dom"/>
</dbReference>
<evidence type="ECO:0000256" key="1">
    <source>
        <dbReference type="SAM" id="SignalP"/>
    </source>
</evidence>
<name>A0ABT2UVB7_9BACL</name>
<feature type="domain" description="SLH" evidence="2">
    <location>
        <begin position="151"/>
        <end position="214"/>
    </location>
</feature>
<evidence type="ECO:0000313" key="4">
    <source>
        <dbReference type="Proteomes" id="UP001652445"/>
    </source>
</evidence>
<dbReference type="InterPro" id="IPR025748">
    <property type="entry name" value="PrcB_C_dom"/>
</dbReference>
<dbReference type="Pfam" id="PF14343">
    <property type="entry name" value="PrcB_C"/>
    <property type="match status" value="1"/>
</dbReference>
<keyword evidence="4" id="KW-1185">Reference proteome</keyword>
<organism evidence="3 4">
    <name type="scientific">Paenibacillus baimaensis</name>
    <dbReference type="NCBI Taxonomy" id="2982185"/>
    <lineage>
        <taxon>Bacteria</taxon>
        <taxon>Bacillati</taxon>
        <taxon>Bacillota</taxon>
        <taxon>Bacilli</taxon>
        <taxon>Bacillales</taxon>
        <taxon>Paenibacillaceae</taxon>
        <taxon>Paenibacillus</taxon>
    </lineage>
</organism>
<feature type="domain" description="SLH" evidence="2">
    <location>
        <begin position="20"/>
        <end position="83"/>
    </location>
</feature>
<evidence type="ECO:0000259" key="2">
    <source>
        <dbReference type="PROSITE" id="PS51272"/>
    </source>
</evidence>
<feature type="domain" description="SLH" evidence="2">
    <location>
        <begin position="88"/>
        <end position="148"/>
    </location>
</feature>